<accession>A0AA37NEC4</accession>
<sequence>MCENKMYLYRYILTDVLKYRYSAIRKGEEVPYEEIVLFCSSGYCDGDTIQNDTTL</sequence>
<gene>
    <name evidence="1" type="ORF">CE91St55_47950</name>
</gene>
<evidence type="ECO:0000313" key="2">
    <source>
        <dbReference type="Proteomes" id="UP001055091"/>
    </source>
</evidence>
<name>A0AA37NEC4_9FIRM</name>
<reference evidence="1" key="1">
    <citation type="submission" date="2022-01" db="EMBL/GenBank/DDBJ databases">
        <title>Novel bile acid biosynthetic pathways are enriched in the microbiome of centenarians.</title>
        <authorList>
            <person name="Sato Y."/>
            <person name="Atarashi K."/>
            <person name="Plichta R.D."/>
            <person name="Arai Y."/>
            <person name="Sasajima S."/>
            <person name="Kearney M.S."/>
            <person name="Suda W."/>
            <person name="Takeshita K."/>
            <person name="Sasaki T."/>
            <person name="Okamoto S."/>
            <person name="Skelly N.A."/>
            <person name="Okamura Y."/>
            <person name="Vlamakis H."/>
            <person name="Li Y."/>
            <person name="Tanoue T."/>
            <person name="Takei H."/>
            <person name="Nittono H."/>
            <person name="Narushima S."/>
            <person name="Irie J."/>
            <person name="Itoh H."/>
            <person name="Moriya K."/>
            <person name="Sugiura Y."/>
            <person name="Suematsu M."/>
            <person name="Moritoki N."/>
            <person name="Shibata S."/>
            <person name="Littman R.D."/>
            <person name="Fischbach A.M."/>
            <person name="Uwamino Y."/>
            <person name="Inoue T."/>
            <person name="Honda A."/>
            <person name="Hattori M."/>
            <person name="Murai T."/>
            <person name="Xavier J.R."/>
            <person name="Hirose N."/>
            <person name="Honda K."/>
        </authorList>
    </citation>
    <scope>NUCLEOTIDE SEQUENCE</scope>
    <source>
        <strain evidence="1">CE91-St55</strain>
    </source>
</reference>
<evidence type="ECO:0000313" key="1">
    <source>
        <dbReference type="EMBL" id="GKH02814.1"/>
    </source>
</evidence>
<dbReference type="EMBL" id="BQNJ01000002">
    <property type="protein sequence ID" value="GKH02814.1"/>
    <property type="molecule type" value="Genomic_DNA"/>
</dbReference>
<dbReference type="Proteomes" id="UP001055091">
    <property type="component" value="Unassembled WGS sequence"/>
</dbReference>
<dbReference type="AlphaFoldDB" id="A0AA37NEC4"/>
<protein>
    <submittedName>
        <fullName evidence="1">Uncharacterized protein</fullName>
    </submittedName>
</protein>
<proteinExistence type="predicted"/>
<organism evidence="1 2">
    <name type="scientific">Hungatella hathewayi</name>
    <dbReference type="NCBI Taxonomy" id="154046"/>
    <lineage>
        <taxon>Bacteria</taxon>
        <taxon>Bacillati</taxon>
        <taxon>Bacillota</taxon>
        <taxon>Clostridia</taxon>
        <taxon>Lachnospirales</taxon>
        <taxon>Lachnospiraceae</taxon>
        <taxon>Hungatella</taxon>
    </lineage>
</organism>
<comment type="caution">
    <text evidence="1">The sequence shown here is derived from an EMBL/GenBank/DDBJ whole genome shotgun (WGS) entry which is preliminary data.</text>
</comment>